<gene>
    <name evidence="1" type="ordered locus">STM14_0860</name>
</gene>
<evidence type="ECO:0000313" key="2">
    <source>
        <dbReference type="Proteomes" id="UP000002695"/>
    </source>
</evidence>
<sequence length="47" mass="5564">MPQYKFICGLPSYYPLGKETVMMKSYKHVNKKPKLIPQIYYAVKPLQ</sequence>
<dbReference type="Proteomes" id="UP000002695">
    <property type="component" value="Chromosome"/>
</dbReference>
<reference evidence="1 2" key="1">
    <citation type="journal article" date="2010" name="J. Bacteriol.">
        <title>Short-term signatures of evolutionary change in the Salmonella enterica serovar typhimurium 14028 genome.</title>
        <authorList>
            <person name="Jarvik T."/>
            <person name="Smillie C."/>
            <person name="Groisman E.A."/>
            <person name="Ochman H."/>
        </authorList>
    </citation>
    <scope>NUCLEOTIDE SEQUENCE [LARGE SCALE GENOMIC DNA]</scope>
    <source>
        <strain evidence="2">14028s / SGSC 2262</strain>
    </source>
</reference>
<evidence type="ECO:0000313" key="1">
    <source>
        <dbReference type="EMBL" id="ACY87364.1"/>
    </source>
</evidence>
<name>A0A0F6AYP1_SALT1</name>
<proteinExistence type="predicted"/>
<dbReference type="EMBL" id="CP001363">
    <property type="protein sequence ID" value="ACY87364.1"/>
    <property type="molecule type" value="Genomic_DNA"/>
</dbReference>
<protein>
    <submittedName>
        <fullName evidence="1">Uncharacterized protein</fullName>
    </submittedName>
</protein>
<keyword evidence="2" id="KW-1185">Reference proteome</keyword>
<organism evidence="1 2">
    <name type="scientific">Salmonella typhimurium (strain 14028s / SGSC 2262)</name>
    <dbReference type="NCBI Taxonomy" id="588858"/>
    <lineage>
        <taxon>Bacteria</taxon>
        <taxon>Pseudomonadati</taxon>
        <taxon>Pseudomonadota</taxon>
        <taxon>Gammaproteobacteria</taxon>
        <taxon>Enterobacterales</taxon>
        <taxon>Enterobacteriaceae</taxon>
        <taxon>Salmonella</taxon>
    </lineage>
</organism>
<dbReference type="KEGG" id="seo:STM14_0860"/>
<dbReference type="HOGENOM" id="CLU_3172967_0_0_6"/>
<accession>A0A0F6AYP1</accession>
<dbReference type="AlphaFoldDB" id="A0A0F6AYP1"/>